<evidence type="ECO:0000256" key="2">
    <source>
        <dbReference type="ARBA" id="ARBA00023015"/>
    </source>
</evidence>
<dbReference type="Pfam" id="PF08281">
    <property type="entry name" value="Sigma70_r4_2"/>
    <property type="match status" value="1"/>
</dbReference>
<protein>
    <submittedName>
        <fullName evidence="7">RNA polymerase sigma factor</fullName>
    </submittedName>
</protein>
<dbReference type="InterPro" id="IPR013325">
    <property type="entry name" value="RNA_pol_sigma_r2"/>
</dbReference>
<dbReference type="GO" id="GO:0006352">
    <property type="term" value="P:DNA-templated transcription initiation"/>
    <property type="evidence" value="ECO:0007669"/>
    <property type="project" value="InterPro"/>
</dbReference>
<sequence length="184" mass="20214">MNQITGDRSDWALGVAGDGRAVGRLFDRHAARLRRHVRALVPTPDDADDVVAVVFLEAWRKRDHVRFVDDSMLPWLLVTATNTAHNLTRSSRRHRSFLGRFPVDDPAPDPADSFTDAEAVTALRGLPIADQRVLSLCVLEGLSEREAATVLGVPPGTVKSRLHRAKARLHKQYSATAEPLGGTL</sequence>
<dbReference type="InterPro" id="IPR013324">
    <property type="entry name" value="RNA_pol_sigma_r3/r4-like"/>
</dbReference>
<dbReference type="CDD" id="cd06171">
    <property type="entry name" value="Sigma70_r4"/>
    <property type="match status" value="1"/>
</dbReference>
<dbReference type="NCBIfam" id="TIGR02937">
    <property type="entry name" value="sigma70-ECF"/>
    <property type="match status" value="1"/>
</dbReference>
<dbReference type="InterPro" id="IPR013249">
    <property type="entry name" value="RNA_pol_sigma70_r4_t2"/>
</dbReference>
<keyword evidence="2" id="KW-0805">Transcription regulation</keyword>
<dbReference type="Proteomes" id="UP000709437">
    <property type="component" value="Unassembled WGS sequence"/>
</dbReference>
<dbReference type="EMBL" id="JAHEWX010000005">
    <property type="protein sequence ID" value="MBT1541292.1"/>
    <property type="molecule type" value="Genomic_DNA"/>
</dbReference>
<dbReference type="PANTHER" id="PTHR43133">
    <property type="entry name" value="RNA POLYMERASE ECF-TYPE SIGMA FACTO"/>
    <property type="match status" value="1"/>
</dbReference>
<dbReference type="GO" id="GO:0003677">
    <property type="term" value="F:DNA binding"/>
    <property type="evidence" value="ECO:0007669"/>
    <property type="project" value="InterPro"/>
</dbReference>
<dbReference type="AlphaFoldDB" id="A0A9Q2W125"/>
<comment type="similarity">
    <text evidence="1">Belongs to the sigma-70 factor family. ECF subfamily.</text>
</comment>
<dbReference type="InterPro" id="IPR039425">
    <property type="entry name" value="RNA_pol_sigma-70-like"/>
</dbReference>
<dbReference type="Gene3D" id="1.10.1740.10">
    <property type="match status" value="1"/>
</dbReference>
<dbReference type="RefSeq" id="WP_111032360.1">
    <property type="nucleotide sequence ID" value="NZ_CP181330.1"/>
</dbReference>
<evidence type="ECO:0000256" key="3">
    <source>
        <dbReference type="ARBA" id="ARBA00023082"/>
    </source>
</evidence>
<dbReference type="GO" id="GO:0016987">
    <property type="term" value="F:sigma factor activity"/>
    <property type="evidence" value="ECO:0007669"/>
    <property type="project" value="UniProtKB-KW"/>
</dbReference>
<keyword evidence="4" id="KW-0804">Transcription</keyword>
<dbReference type="InterPro" id="IPR007627">
    <property type="entry name" value="RNA_pol_sigma70_r2"/>
</dbReference>
<evidence type="ECO:0000256" key="1">
    <source>
        <dbReference type="ARBA" id="ARBA00010641"/>
    </source>
</evidence>
<name>A0A9Q2W125_9MICO</name>
<organism evidence="7 8">
    <name type="scientific">Curtobacterium flaccumfaciens pv. flaccumfaciens</name>
    <dbReference type="NCBI Taxonomy" id="138532"/>
    <lineage>
        <taxon>Bacteria</taxon>
        <taxon>Bacillati</taxon>
        <taxon>Actinomycetota</taxon>
        <taxon>Actinomycetes</taxon>
        <taxon>Micrococcales</taxon>
        <taxon>Microbacteriaceae</taxon>
        <taxon>Curtobacterium</taxon>
    </lineage>
</organism>
<dbReference type="InterPro" id="IPR036388">
    <property type="entry name" value="WH-like_DNA-bd_sf"/>
</dbReference>
<evidence type="ECO:0000256" key="4">
    <source>
        <dbReference type="ARBA" id="ARBA00023163"/>
    </source>
</evidence>
<gene>
    <name evidence="7" type="ORF">KK103_05905</name>
</gene>
<evidence type="ECO:0000259" key="5">
    <source>
        <dbReference type="Pfam" id="PF04542"/>
    </source>
</evidence>
<proteinExistence type="inferred from homology"/>
<dbReference type="SUPFAM" id="SSF88659">
    <property type="entry name" value="Sigma3 and sigma4 domains of RNA polymerase sigma factors"/>
    <property type="match status" value="1"/>
</dbReference>
<evidence type="ECO:0000313" key="8">
    <source>
        <dbReference type="Proteomes" id="UP000709437"/>
    </source>
</evidence>
<accession>A0A9Q2W125</accession>
<evidence type="ECO:0000259" key="6">
    <source>
        <dbReference type="Pfam" id="PF08281"/>
    </source>
</evidence>
<dbReference type="Gene3D" id="1.10.10.10">
    <property type="entry name" value="Winged helix-like DNA-binding domain superfamily/Winged helix DNA-binding domain"/>
    <property type="match status" value="1"/>
</dbReference>
<dbReference type="SUPFAM" id="SSF88946">
    <property type="entry name" value="Sigma2 domain of RNA polymerase sigma factors"/>
    <property type="match status" value="1"/>
</dbReference>
<evidence type="ECO:0000313" key="7">
    <source>
        <dbReference type="EMBL" id="MBT1541292.1"/>
    </source>
</evidence>
<reference evidence="7" key="1">
    <citation type="submission" date="2021-05" db="EMBL/GenBank/DDBJ databases">
        <title>Whole genome sequence of Curtobacterium flaccumfaciens pv. flaccumfaciens strain CFBP 3417.</title>
        <authorList>
            <person name="Osdaghi E."/>
            <person name="Taghouti G."/>
            <person name="Portier P."/>
            <person name="Fazliarab A."/>
            <person name="Taghavi S.M."/>
            <person name="Briand M."/>
            <person name="Le-Saux M."/>
            <person name="Jacques M.-A."/>
        </authorList>
    </citation>
    <scope>NUCLEOTIDE SEQUENCE</scope>
    <source>
        <strain evidence="7">CFBP 3417</strain>
    </source>
</reference>
<feature type="domain" description="RNA polymerase sigma-70 region 2" evidence="5">
    <location>
        <begin position="25"/>
        <end position="93"/>
    </location>
</feature>
<dbReference type="Pfam" id="PF04542">
    <property type="entry name" value="Sigma70_r2"/>
    <property type="match status" value="1"/>
</dbReference>
<feature type="domain" description="RNA polymerase sigma factor 70 region 4 type 2" evidence="6">
    <location>
        <begin position="120"/>
        <end position="169"/>
    </location>
</feature>
<keyword evidence="3" id="KW-0731">Sigma factor</keyword>
<dbReference type="InterPro" id="IPR014284">
    <property type="entry name" value="RNA_pol_sigma-70_dom"/>
</dbReference>
<dbReference type="PANTHER" id="PTHR43133:SF25">
    <property type="entry name" value="RNA POLYMERASE SIGMA FACTOR RFAY-RELATED"/>
    <property type="match status" value="1"/>
</dbReference>
<comment type="caution">
    <text evidence="7">The sequence shown here is derived from an EMBL/GenBank/DDBJ whole genome shotgun (WGS) entry which is preliminary data.</text>
</comment>